<dbReference type="GO" id="GO:0016020">
    <property type="term" value="C:membrane"/>
    <property type="evidence" value="ECO:0007669"/>
    <property type="project" value="TreeGrafter"/>
</dbReference>
<keyword evidence="3" id="KW-1185">Reference proteome</keyword>
<gene>
    <name evidence="2" type="ORF">Sjap_017537</name>
</gene>
<feature type="transmembrane region" description="Helical" evidence="1">
    <location>
        <begin position="12"/>
        <end position="33"/>
    </location>
</feature>
<dbReference type="EMBL" id="JBBNAE010000007">
    <property type="protein sequence ID" value="KAK9109477.1"/>
    <property type="molecule type" value="Genomic_DNA"/>
</dbReference>
<organism evidence="2 3">
    <name type="scientific">Stephania japonica</name>
    <dbReference type="NCBI Taxonomy" id="461633"/>
    <lineage>
        <taxon>Eukaryota</taxon>
        <taxon>Viridiplantae</taxon>
        <taxon>Streptophyta</taxon>
        <taxon>Embryophyta</taxon>
        <taxon>Tracheophyta</taxon>
        <taxon>Spermatophyta</taxon>
        <taxon>Magnoliopsida</taxon>
        <taxon>Ranunculales</taxon>
        <taxon>Menispermaceae</taxon>
        <taxon>Menispermoideae</taxon>
        <taxon>Cissampelideae</taxon>
        <taxon>Stephania</taxon>
    </lineage>
</organism>
<name>A0AAP0NIE2_9MAGN</name>
<dbReference type="PANTHER" id="PTHR45727">
    <property type="entry name" value="NPC INTRACELLULAR CHOLESTEROL TRANSPORTER 1"/>
    <property type="match status" value="1"/>
</dbReference>
<evidence type="ECO:0000256" key="1">
    <source>
        <dbReference type="SAM" id="Phobius"/>
    </source>
</evidence>
<dbReference type="AlphaFoldDB" id="A0AAP0NIE2"/>
<dbReference type="Gene3D" id="1.20.1640.10">
    <property type="entry name" value="Multidrug efflux transporter AcrB transmembrane domain"/>
    <property type="match status" value="1"/>
</dbReference>
<dbReference type="SUPFAM" id="SSF82866">
    <property type="entry name" value="Multidrug efflux transporter AcrB transmembrane domain"/>
    <property type="match status" value="1"/>
</dbReference>
<feature type="transmembrane region" description="Helical" evidence="1">
    <location>
        <begin position="341"/>
        <end position="366"/>
    </location>
</feature>
<comment type="caution">
    <text evidence="2">The sequence shown here is derived from an EMBL/GenBank/DDBJ whole genome shotgun (WGS) entry which is preliminary data.</text>
</comment>
<sequence length="431" mass="48083">MKEIHAPILGLWGVKIDVVIVFVAFAFASIALCTRIEPGLEQRIVLPRDSYLQGYFNNVSEYLKIGPPLYFVVKNYNYSSESRDTNKLCSISQCDSNSLLNEIARASTVPESSYIAKPAASWLDDFLVWMSPEAFGCCRKFTNGSYCPPDDQPPCCLPGQGSCALDGVCRDCTTCFLHSDWHNNRPSTEQFIEKLPWFLNALPSADCSKGGHGAYTSSLDLNDYENGVIRASEFRTYHTPLNKQIDFVNAMRAAREFSSRISDSLKIDIFPYAMFYIFFEQYMDIWKTTLVNVVIALGAVFTVSLIITCSLWSSAIILLVLAMVVVDLMGVMAILNIQLNAISVVNLVMSIGIAIEFCVHIIYAFLASTGDRENRMREALSSQSPSLWFLFGITITKLIGVIVLRFAKSEVFVVHKSTLSTISIRYASNGF</sequence>
<accession>A0AAP0NIE2</accession>
<feature type="transmembrane region" description="Helical" evidence="1">
    <location>
        <begin position="315"/>
        <end position="335"/>
    </location>
</feature>
<keyword evidence="1" id="KW-0812">Transmembrane</keyword>
<reference evidence="2 3" key="1">
    <citation type="submission" date="2024-01" db="EMBL/GenBank/DDBJ databases">
        <title>Genome assemblies of Stephania.</title>
        <authorList>
            <person name="Yang L."/>
        </authorList>
    </citation>
    <scope>NUCLEOTIDE SEQUENCE [LARGE SCALE GENOMIC DNA]</scope>
    <source>
        <strain evidence="2">QJT</strain>
        <tissue evidence="2">Leaf</tissue>
    </source>
</reference>
<proteinExistence type="predicted"/>
<feature type="transmembrane region" description="Helical" evidence="1">
    <location>
        <begin position="289"/>
        <end position="308"/>
    </location>
</feature>
<feature type="transmembrane region" description="Helical" evidence="1">
    <location>
        <begin position="387"/>
        <end position="407"/>
    </location>
</feature>
<evidence type="ECO:0000313" key="2">
    <source>
        <dbReference type="EMBL" id="KAK9109477.1"/>
    </source>
</evidence>
<keyword evidence="1" id="KW-0472">Membrane</keyword>
<evidence type="ECO:0008006" key="4">
    <source>
        <dbReference type="Google" id="ProtNLM"/>
    </source>
</evidence>
<dbReference type="GO" id="GO:0015918">
    <property type="term" value="P:sterol transport"/>
    <property type="evidence" value="ECO:0007669"/>
    <property type="project" value="TreeGrafter"/>
</dbReference>
<protein>
    <recommendedName>
        <fullName evidence="4">SSD domain-containing protein</fullName>
    </recommendedName>
</protein>
<dbReference type="Proteomes" id="UP001417504">
    <property type="component" value="Unassembled WGS sequence"/>
</dbReference>
<keyword evidence="1" id="KW-1133">Transmembrane helix</keyword>
<evidence type="ECO:0000313" key="3">
    <source>
        <dbReference type="Proteomes" id="UP001417504"/>
    </source>
</evidence>
<dbReference type="PANTHER" id="PTHR45727:SF2">
    <property type="entry name" value="NPC INTRACELLULAR CHOLESTEROL TRANSPORTER 1"/>
    <property type="match status" value="1"/>
</dbReference>
<dbReference type="GO" id="GO:0032934">
    <property type="term" value="F:sterol binding"/>
    <property type="evidence" value="ECO:0007669"/>
    <property type="project" value="TreeGrafter"/>
</dbReference>